<dbReference type="GO" id="GO:0048039">
    <property type="term" value="F:ubiquinone binding"/>
    <property type="evidence" value="ECO:0007669"/>
    <property type="project" value="InterPro"/>
</dbReference>
<keyword evidence="5" id="KW-1185">Reference proteome</keyword>
<dbReference type="PANTHER" id="PTHR12901:SF10">
    <property type="entry name" value="COENZYME Q-BINDING PROTEIN COQ10, MITOCHONDRIAL"/>
    <property type="match status" value="1"/>
</dbReference>
<sequence length="134" mass="15172">MYTPEQMFDLVNDVEAYPKFLPWCRGSEIISKNEDVICASLDIAKGGIHHVFSTRNSLDHGRSIRIELIDGPFRHLEGFWQFSPIGDGQGCRVQLDMDFEFSTRLLDLALGPVFTQISGSLVDAFCKRAREIYG</sequence>
<dbReference type="STRING" id="1286106.MPL1_07862"/>
<dbReference type="Proteomes" id="UP000012019">
    <property type="component" value="Unassembled WGS sequence"/>
</dbReference>
<dbReference type="InterPro" id="IPR005031">
    <property type="entry name" value="COQ10_START"/>
</dbReference>
<dbReference type="PATRIC" id="fig|1286106.3.peg.1576"/>
<dbReference type="GO" id="GO:0045333">
    <property type="term" value="P:cellular respiration"/>
    <property type="evidence" value="ECO:0007669"/>
    <property type="project" value="InterPro"/>
</dbReference>
<feature type="domain" description="Coenzyme Q-binding protein COQ10 START" evidence="3">
    <location>
        <begin position="2"/>
        <end position="126"/>
    </location>
</feature>
<organism evidence="4 5">
    <name type="scientific">Methylophaga lonarensis MPL</name>
    <dbReference type="NCBI Taxonomy" id="1286106"/>
    <lineage>
        <taxon>Bacteria</taxon>
        <taxon>Pseudomonadati</taxon>
        <taxon>Pseudomonadota</taxon>
        <taxon>Gammaproteobacteria</taxon>
        <taxon>Thiotrichales</taxon>
        <taxon>Piscirickettsiaceae</taxon>
        <taxon>Methylophaga</taxon>
    </lineage>
</organism>
<evidence type="ECO:0000256" key="1">
    <source>
        <dbReference type="ARBA" id="ARBA00008918"/>
    </source>
</evidence>
<comment type="similarity">
    <text evidence="1">Belongs to the ribosome association toxin RatA family.</text>
</comment>
<dbReference type="Gene3D" id="3.30.530.20">
    <property type="match status" value="1"/>
</dbReference>
<dbReference type="EMBL" id="APHR01000039">
    <property type="protein sequence ID" value="EMR12868.1"/>
    <property type="molecule type" value="Genomic_DNA"/>
</dbReference>
<evidence type="ECO:0000313" key="4">
    <source>
        <dbReference type="EMBL" id="EMR12868.1"/>
    </source>
</evidence>
<dbReference type="SUPFAM" id="SSF55961">
    <property type="entry name" value="Bet v1-like"/>
    <property type="match status" value="1"/>
</dbReference>
<dbReference type="CDD" id="cd07813">
    <property type="entry name" value="COQ10p_like"/>
    <property type="match status" value="1"/>
</dbReference>
<reference evidence="4 5" key="1">
    <citation type="journal article" date="2013" name="Genome Announc.">
        <title>Draft Genome Sequence of Methylophaga lonarensis MPLT, a Haloalkaliphilic (Non-Methane-Utilizing) Methylotroph.</title>
        <authorList>
            <person name="Shetty S.A."/>
            <person name="Marathe N.P."/>
            <person name="Munot H."/>
            <person name="Antony C.P."/>
            <person name="Dhotre D.P."/>
            <person name="Murrell J.C."/>
            <person name="Shouche Y.S."/>
        </authorList>
    </citation>
    <scope>NUCLEOTIDE SEQUENCE [LARGE SCALE GENOMIC DNA]</scope>
    <source>
        <strain evidence="4 5">MPL</strain>
    </source>
</reference>
<dbReference type="AlphaFoldDB" id="M7NVT5"/>
<dbReference type="eggNOG" id="COG2867">
    <property type="taxonomic scope" value="Bacteria"/>
</dbReference>
<accession>M7NVT5</accession>
<name>M7NVT5_9GAMM</name>
<evidence type="ECO:0000313" key="5">
    <source>
        <dbReference type="Proteomes" id="UP000012019"/>
    </source>
</evidence>
<proteinExistence type="inferred from homology"/>
<evidence type="ECO:0000256" key="2">
    <source>
        <dbReference type="ARBA" id="ARBA00022649"/>
    </source>
</evidence>
<dbReference type="PANTHER" id="PTHR12901">
    <property type="entry name" value="SPERM PROTEIN HOMOLOG"/>
    <property type="match status" value="1"/>
</dbReference>
<evidence type="ECO:0000259" key="3">
    <source>
        <dbReference type="Pfam" id="PF03364"/>
    </source>
</evidence>
<gene>
    <name evidence="4" type="ORF">MPL1_07862</name>
</gene>
<comment type="caution">
    <text evidence="4">The sequence shown here is derived from an EMBL/GenBank/DDBJ whole genome shotgun (WGS) entry which is preliminary data.</text>
</comment>
<dbReference type="InterPro" id="IPR044996">
    <property type="entry name" value="COQ10-like"/>
</dbReference>
<protein>
    <submittedName>
        <fullName evidence="4">Oligoketide cyclase/lipid transport protein</fullName>
    </submittedName>
</protein>
<dbReference type="Pfam" id="PF03364">
    <property type="entry name" value="Polyketide_cyc"/>
    <property type="match status" value="1"/>
</dbReference>
<dbReference type="InterPro" id="IPR023393">
    <property type="entry name" value="START-like_dom_sf"/>
</dbReference>
<keyword evidence="2" id="KW-1277">Toxin-antitoxin system</keyword>